<evidence type="ECO:0000313" key="2">
    <source>
        <dbReference type="Proteomes" id="UP000182489"/>
    </source>
</evidence>
<sequence length="249" mass="26925">MRTLAVCKQEHITNHMNGCPADEYASNRDQRPGNIAPAFITGLQAAKPHVDLVKIRWRKQLCTTVAAANGPLSTIYPTVACYASCAHGSAAAEAGTTCPAWRPYAWTGRGGDAQTADTATYQAKVDDSRPWFQRREAFSHGRIHAETRRRPSNSCWSAAVVSVGQGDPISWVDQAATRSHSRCLAGHPGPRTRSIGFSPAKNYGSGESKLLVAFQSANFLCPLPQPSSVIGRIRPETGVGEDRQVDFYG</sequence>
<protein>
    <submittedName>
        <fullName evidence="1">Uncharacterized protein</fullName>
    </submittedName>
</protein>
<organism evidence="1 2">
    <name type="scientific">Janthinobacterium lividum</name>
    <dbReference type="NCBI Taxonomy" id="29581"/>
    <lineage>
        <taxon>Bacteria</taxon>
        <taxon>Pseudomonadati</taxon>
        <taxon>Pseudomonadota</taxon>
        <taxon>Betaproteobacteria</taxon>
        <taxon>Burkholderiales</taxon>
        <taxon>Oxalobacteraceae</taxon>
        <taxon>Janthinobacterium</taxon>
    </lineage>
</organism>
<dbReference type="Proteomes" id="UP000182489">
    <property type="component" value="Unassembled WGS sequence"/>
</dbReference>
<dbReference type="AlphaFoldDB" id="A0AB38C7G8"/>
<dbReference type="EMBL" id="FPKH01000001">
    <property type="protein sequence ID" value="SFX47693.1"/>
    <property type="molecule type" value="Genomic_DNA"/>
</dbReference>
<name>A0AB38C7G8_9BURK</name>
<evidence type="ECO:0000313" key="1">
    <source>
        <dbReference type="EMBL" id="SFX47693.1"/>
    </source>
</evidence>
<accession>A0AB38C7G8</accession>
<proteinExistence type="predicted"/>
<gene>
    <name evidence="1" type="ORF">SAMN03097694_2384</name>
</gene>
<comment type="caution">
    <text evidence="1">The sequence shown here is derived from an EMBL/GenBank/DDBJ whole genome shotgun (WGS) entry which is preliminary data.</text>
</comment>
<reference evidence="1 2" key="1">
    <citation type="submission" date="2016-11" db="EMBL/GenBank/DDBJ databases">
        <authorList>
            <person name="Varghese N."/>
            <person name="Submissions S."/>
        </authorList>
    </citation>
    <scope>NUCLEOTIDE SEQUENCE [LARGE SCALE GENOMIC DNA]</scope>
    <source>
        <strain evidence="1 2">NFR18</strain>
    </source>
</reference>